<gene>
    <name evidence="2" type="ORF">LITE_LOCUS24872</name>
</gene>
<dbReference type="Proteomes" id="UP001154282">
    <property type="component" value="Unassembled WGS sequence"/>
</dbReference>
<protein>
    <submittedName>
        <fullName evidence="2">Uncharacterized protein</fullName>
    </submittedName>
</protein>
<keyword evidence="1" id="KW-0175">Coiled coil</keyword>
<evidence type="ECO:0000313" key="3">
    <source>
        <dbReference type="Proteomes" id="UP001154282"/>
    </source>
</evidence>
<organism evidence="2 3">
    <name type="scientific">Linum tenue</name>
    <dbReference type="NCBI Taxonomy" id="586396"/>
    <lineage>
        <taxon>Eukaryota</taxon>
        <taxon>Viridiplantae</taxon>
        <taxon>Streptophyta</taxon>
        <taxon>Embryophyta</taxon>
        <taxon>Tracheophyta</taxon>
        <taxon>Spermatophyta</taxon>
        <taxon>Magnoliopsida</taxon>
        <taxon>eudicotyledons</taxon>
        <taxon>Gunneridae</taxon>
        <taxon>Pentapetalae</taxon>
        <taxon>rosids</taxon>
        <taxon>fabids</taxon>
        <taxon>Malpighiales</taxon>
        <taxon>Linaceae</taxon>
        <taxon>Linum</taxon>
    </lineage>
</organism>
<dbReference type="EMBL" id="CAMGYJ010000006">
    <property type="protein sequence ID" value="CAI0435895.1"/>
    <property type="molecule type" value="Genomic_DNA"/>
</dbReference>
<dbReference type="Pfam" id="PF03004">
    <property type="entry name" value="Transposase_24"/>
    <property type="match status" value="1"/>
</dbReference>
<reference evidence="2" key="1">
    <citation type="submission" date="2022-08" db="EMBL/GenBank/DDBJ databases">
        <authorList>
            <person name="Gutierrez-Valencia J."/>
        </authorList>
    </citation>
    <scope>NUCLEOTIDE SEQUENCE</scope>
</reference>
<proteinExistence type="predicted"/>
<accession>A0AAV0LNZ8</accession>
<keyword evidence="3" id="KW-1185">Reference proteome</keyword>
<dbReference type="Gene3D" id="1.20.5.1700">
    <property type="match status" value="1"/>
</dbReference>
<dbReference type="InterPro" id="IPR004252">
    <property type="entry name" value="Probable_transposase_24"/>
</dbReference>
<name>A0AAV0LNZ8_9ROSI</name>
<sequence>MDCLHPWNLIGERLSFVLIKQRYWILFRMSIARWKAIKTMETGKEPDRLETFENTHTRKNGTYVNGYTATLIEKAHTLRQEGSFDNEQIFQKVHGPEHPGRVRCAGLGPTPSTYLGPSSSSASINSTTTSNSNEVDALQSEVIELRNELMEAKSEVVELRSGMDQLQMEVDTLKTLFLQHAIFIKPKYYTGMTKAP</sequence>
<dbReference type="AlphaFoldDB" id="A0AAV0LNZ8"/>
<feature type="coiled-coil region" evidence="1">
    <location>
        <begin position="135"/>
        <end position="169"/>
    </location>
</feature>
<evidence type="ECO:0000256" key="1">
    <source>
        <dbReference type="SAM" id="Coils"/>
    </source>
</evidence>
<evidence type="ECO:0000313" key="2">
    <source>
        <dbReference type="EMBL" id="CAI0435895.1"/>
    </source>
</evidence>
<comment type="caution">
    <text evidence="2">The sequence shown here is derived from an EMBL/GenBank/DDBJ whole genome shotgun (WGS) entry which is preliminary data.</text>
</comment>